<dbReference type="SMART" id="SM00753">
    <property type="entry name" value="PAM"/>
    <property type="match status" value="1"/>
</dbReference>
<protein>
    <submittedName>
        <fullName evidence="3">DEKNAAC101659</fullName>
    </submittedName>
</protein>
<feature type="compositionally biased region" description="Low complexity" evidence="1">
    <location>
        <begin position="541"/>
        <end position="556"/>
    </location>
</feature>
<evidence type="ECO:0000256" key="1">
    <source>
        <dbReference type="SAM" id="MobiDB-lite"/>
    </source>
</evidence>
<dbReference type="Proteomes" id="UP000290900">
    <property type="component" value="Unassembled WGS sequence"/>
</dbReference>
<dbReference type="EMBL" id="CAACVR010000007">
    <property type="protein sequence ID" value="VEU20804.1"/>
    <property type="molecule type" value="Genomic_DNA"/>
</dbReference>
<evidence type="ECO:0000259" key="2">
    <source>
        <dbReference type="PROSITE" id="PS50250"/>
    </source>
</evidence>
<dbReference type="InterPro" id="IPR011990">
    <property type="entry name" value="TPR-like_helical_dom_sf"/>
</dbReference>
<feature type="domain" description="PCI" evidence="2">
    <location>
        <begin position="283"/>
        <end position="452"/>
    </location>
</feature>
<dbReference type="PROSITE" id="PS50250">
    <property type="entry name" value="PCI"/>
    <property type="match status" value="1"/>
</dbReference>
<organism evidence="3 4">
    <name type="scientific">Brettanomyces naardenensis</name>
    <name type="common">Yeast</name>
    <dbReference type="NCBI Taxonomy" id="13370"/>
    <lineage>
        <taxon>Eukaryota</taxon>
        <taxon>Fungi</taxon>
        <taxon>Dikarya</taxon>
        <taxon>Ascomycota</taxon>
        <taxon>Saccharomycotina</taxon>
        <taxon>Pichiomycetes</taxon>
        <taxon>Pichiales</taxon>
        <taxon>Pichiaceae</taxon>
        <taxon>Brettanomyces</taxon>
    </lineage>
</organism>
<dbReference type="PANTHER" id="PTHR10678">
    <property type="entry name" value="26S PROTEASOME NON-ATPASE REGULATORY SUBUNIT 11/COP9 SIGNALOSOME COMPLEX SUBUNIT 2"/>
    <property type="match status" value="1"/>
</dbReference>
<sequence>MSDWEDDIYDDEEEDDLSFEEEEEDTQNDDKQTESGEGNAGSEMSEDDNAEGCIDIEGQYFLGKEYKEDEDYPLALQTLDKIIALRNKPELSGNEYIFKAVKQAIKICQETGNYDKILEYLDLFLSQLKHVSQAYGDTSISKLLYRFNRSSNPPSTFLKSMYQKFLDYLGTMKEDTTNEKKLYVRVSLYMANVLILEGEYDDASRILLNLEKIVLGSPEGIRSSFLLDILASEMVISSEYRLNLKELTRLSILANSSVSGIPQSRIVGTVKQCSGLVYMYDEDFKSANKCFQDSFKGFNECGDDRRIQVLLKFIISNLLCESEINPFKSSDFQGFLKLESIELVMSIYNAVHQVDIDRYNEIIHEARFEKLLSGDYFLRDFIPYVTELVQIGYILKYLNIFTRLSISRLCLKLRMDELQLESLLIRLFNTGRISNIKLDLVDRVIKKVNSDDDGQILDKDLDALGVLSNILKAQPSNLDISQLGEEAEEMRQKVQSYEGEFPPHQSPFEVGLSRSEENMDLNPGYRAGRLLCTDNIGNRGGPSSDGMDGNNSSGNNSCNPSIGTKFLLAGASSGPDKPAANLSQLQHDICIPFSSLSQESLLSSLFVTSLQCEHSKYFQSKTELLSILDDYLNFIKAGIPTKQLERISHLEKIRRDKLESEFKTLHKDDDQQKALENLSTNIDRNVPDVLKTTTMSSLEPSPGEDEVQSEIQRELLYLTRDQIRDRKLESIVGLSRHFEEYRINSMFTFKKGLNVNIFERNLEGVKMMAAAARTVKTTDPQFRSSAISARTSERLDTESLESGSLGGYDDEVDDDNDNGARSRWE</sequence>
<dbReference type="Gene3D" id="1.25.40.570">
    <property type="match status" value="1"/>
</dbReference>
<accession>A0A448YIN7</accession>
<dbReference type="InterPro" id="IPR000717">
    <property type="entry name" value="PCI_dom"/>
</dbReference>
<feature type="region of interest" description="Disordered" evidence="1">
    <location>
        <begin position="778"/>
        <end position="825"/>
    </location>
</feature>
<keyword evidence="4" id="KW-1185">Reference proteome</keyword>
<feature type="compositionally biased region" description="Acidic residues" evidence="1">
    <location>
        <begin position="1"/>
        <end position="27"/>
    </location>
</feature>
<name>A0A448YIN7_BRENA</name>
<reference evidence="3 4" key="1">
    <citation type="submission" date="2018-12" db="EMBL/GenBank/DDBJ databases">
        <authorList>
            <person name="Tiukova I."/>
            <person name="Dainat J."/>
        </authorList>
    </citation>
    <scope>NUCLEOTIDE SEQUENCE [LARGE SCALE GENOMIC DNA]</scope>
</reference>
<dbReference type="STRING" id="13370.A0A448YIN7"/>
<dbReference type="AlphaFoldDB" id="A0A448YIN7"/>
<feature type="compositionally biased region" description="Acidic residues" evidence="1">
    <location>
        <begin position="808"/>
        <end position="817"/>
    </location>
</feature>
<feature type="region of interest" description="Disordered" evidence="1">
    <location>
        <begin position="536"/>
        <end position="556"/>
    </location>
</feature>
<evidence type="ECO:0000313" key="4">
    <source>
        <dbReference type="Proteomes" id="UP000290900"/>
    </source>
</evidence>
<dbReference type="OrthoDB" id="194139at2759"/>
<dbReference type="InParanoid" id="A0A448YIN7"/>
<dbReference type="InterPro" id="IPR050871">
    <property type="entry name" value="26S_Proteasome/COP9_Components"/>
</dbReference>
<gene>
    <name evidence="3" type="ORF">BRENAR_LOCUS1539</name>
</gene>
<evidence type="ECO:0000313" key="3">
    <source>
        <dbReference type="EMBL" id="VEU20804.1"/>
    </source>
</evidence>
<dbReference type="SUPFAM" id="SSF48452">
    <property type="entry name" value="TPR-like"/>
    <property type="match status" value="1"/>
</dbReference>
<proteinExistence type="predicted"/>
<feature type="region of interest" description="Disordered" evidence="1">
    <location>
        <begin position="1"/>
        <end position="50"/>
    </location>
</feature>
<feature type="compositionally biased region" description="Polar residues" evidence="1">
    <location>
        <begin position="778"/>
        <end position="790"/>
    </location>
</feature>